<comment type="caution">
    <text evidence="1">The sequence shown here is derived from an EMBL/GenBank/DDBJ whole genome shotgun (WGS) entry which is preliminary data.</text>
</comment>
<organism evidence="1 2">
    <name type="scientific">Nemania bipapillata</name>
    <dbReference type="NCBI Taxonomy" id="110536"/>
    <lineage>
        <taxon>Eukaryota</taxon>
        <taxon>Fungi</taxon>
        <taxon>Dikarya</taxon>
        <taxon>Ascomycota</taxon>
        <taxon>Pezizomycotina</taxon>
        <taxon>Sordariomycetes</taxon>
        <taxon>Xylariomycetidae</taxon>
        <taxon>Xylariales</taxon>
        <taxon>Xylariaceae</taxon>
        <taxon>Nemania</taxon>
    </lineage>
</organism>
<dbReference type="Proteomes" id="UP001153334">
    <property type="component" value="Unassembled WGS sequence"/>
</dbReference>
<keyword evidence="2" id="KW-1185">Reference proteome</keyword>
<evidence type="ECO:0000313" key="1">
    <source>
        <dbReference type="EMBL" id="KAJ8111265.1"/>
    </source>
</evidence>
<sequence length="498" mass="55592">MKSIWGGSREEQNDGSSDQASARNSTHTERDSAPPNEHTRLLPNRVEGTNYLSPDDPAVSPYNLRSIRFTRYLTIFFTFVAFAWWTILLVSIFVTPPGFHIRGSGFFPFSYASVALANLLFTLIFFAVPAKAVRVASLIVGGLLFLDAIFLISIEKTRYEEGWVGAFLTVIWTLVTDRLVEWGKYEEEERLTGRAETRRTLGEWVAVLVSTISMVILAIVVFLMTCTLLLRALDSGLAVPGKLYWVDGAKYRLHVYCRGNHTGTRVVPTVLIEGGEGPVENGLWEFADNAVKNGSINRYCFVDRPGFAWSDTAPSPLSAGMTIEAIDEALARAGENGPWVLMSAVDPLHEEFLSDVGAPGRGFILWLRGIISPLGLDRVPGAVFKGRTKEDRVWGRAAYQTGKYIFARLQENLVAGTLSKRDVASSRAIQDRDVPLTLVSSGAKIRKDSKWEEKQRDLSGLTHNLHHWDIANDAPHRVWETMEGRELIEKRLRQLVHG</sequence>
<gene>
    <name evidence="1" type="ORF">ONZ43_g5662</name>
</gene>
<reference evidence="1" key="1">
    <citation type="submission" date="2022-11" db="EMBL/GenBank/DDBJ databases">
        <title>Genome Sequence of Nemania bipapillata.</title>
        <authorList>
            <person name="Buettner E."/>
        </authorList>
    </citation>
    <scope>NUCLEOTIDE SEQUENCE</scope>
    <source>
        <strain evidence="1">CP14</strain>
    </source>
</reference>
<dbReference type="EMBL" id="JAPESX010001814">
    <property type="protein sequence ID" value="KAJ8111265.1"/>
    <property type="molecule type" value="Genomic_DNA"/>
</dbReference>
<proteinExistence type="predicted"/>
<protein>
    <submittedName>
        <fullName evidence="1">Uncharacterized protein</fullName>
    </submittedName>
</protein>
<name>A0ACC2I7X8_9PEZI</name>
<accession>A0ACC2I7X8</accession>
<evidence type="ECO:0000313" key="2">
    <source>
        <dbReference type="Proteomes" id="UP001153334"/>
    </source>
</evidence>